<feature type="region of interest" description="Disordered" evidence="2">
    <location>
        <begin position="459"/>
        <end position="490"/>
    </location>
</feature>
<reference evidence="4" key="2">
    <citation type="submission" date="2024-02" db="EMBL/GenBank/DDBJ databases">
        <title>Comparative genomics of Cryptococcus and Kwoniella reveals pathogenesis evolution and contrasting modes of karyotype evolution via chromosome fusion or intercentromeric recombination.</title>
        <authorList>
            <person name="Coelho M.A."/>
            <person name="David-Palma M."/>
            <person name="Shea T."/>
            <person name="Bowers K."/>
            <person name="McGinley-Smith S."/>
            <person name="Mohammad A.W."/>
            <person name="Gnirke A."/>
            <person name="Yurkov A.M."/>
            <person name="Nowrousian M."/>
            <person name="Sun S."/>
            <person name="Cuomo C.A."/>
            <person name="Heitman J."/>
        </authorList>
    </citation>
    <scope>NUCLEOTIDE SEQUENCE</scope>
    <source>
        <strain evidence="4">CBS 10117</strain>
    </source>
</reference>
<feature type="compositionally biased region" description="Low complexity" evidence="2">
    <location>
        <begin position="219"/>
        <end position="228"/>
    </location>
</feature>
<proteinExistence type="inferred from homology"/>
<evidence type="ECO:0000256" key="2">
    <source>
        <dbReference type="SAM" id="MobiDB-lite"/>
    </source>
</evidence>
<dbReference type="GO" id="GO:0003968">
    <property type="term" value="F:RNA-directed RNA polymerase activity"/>
    <property type="evidence" value="ECO:0007669"/>
    <property type="project" value="UniProtKB-KW"/>
</dbReference>
<dbReference type="GO" id="GO:0030422">
    <property type="term" value="P:siRNA processing"/>
    <property type="evidence" value="ECO:0007669"/>
    <property type="project" value="TreeGrafter"/>
</dbReference>
<feature type="region of interest" description="Disordered" evidence="2">
    <location>
        <begin position="142"/>
        <end position="204"/>
    </location>
</feature>
<evidence type="ECO:0000259" key="3">
    <source>
        <dbReference type="Pfam" id="PF05183"/>
    </source>
</evidence>
<dbReference type="Pfam" id="PF05183">
    <property type="entry name" value="RdRP"/>
    <property type="match status" value="1"/>
</dbReference>
<dbReference type="InterPro" id="IPR007855">
    <property type="entry name" value="RDRP"/>
</dbReference>
<keyword evidence="1" id="KW-0548">Nucleotidyltransferase</keyword>
<keyword evidence="5" id="KW-1185">Reference proteome</keyword>
<dbReference type="InterPro" id="IPR057596">
    <property type="entry name" value="RDRP_core"/>
</dbReference>
<dbReference type="PANTHER" id="PTHR23079">
    <property type="entry name" value="RNA-DEPENDENT RNA POLYMERASE"/>
    <property type="match status" value="1"/>
</dbReference>
<feature type="compositionally biased region" description="Low complexity" evidence="2">
    <location>
        <begin position="171"/>
        <end position="188"/>
    </location>
</feature>
<dbReference type="GO" id="GO:0003723">
    <property type="term" value="F:RNA binding"/>
    <property type="evidence" value="ECO:0007669"/>
    <property type="project" value="UniProtKB-KW"/>
</dbReference>
<gene>
    <name evidence="4" type="ORF">I303_102916</name>
</gene>
<dbReference type="EMBL" id="CP144532">
    <property type="protein sequence ID" value="WWC60345.1"/>
    <property type="molecule type" value="Genomic_DNA"/>
</dbReference>
<protein>
    <recommendedName>
        <fullName evidence="1">RNA-dependent RNA polymerase</fullName>
        <ecNumber evidence="1">2.7.7.48</ecNumber>
    </recommendedName>
</protein>
<dbReference type="RefSeq" id="XP_018264757.2">
    <property type="nucleotide sequence ID" value="XM_018406263.2"/>
</dbReference>
<evidence type="ECO:0000313" key="5">
    <source>
        <dbReference type="Proteomes" id="UP000078595"/>
    </source>
</evidence>
<dbReference type="GO" id="GO:0031380">
    <property type="term" value="C:nuclear RNA-directed RNA polymerase complex"/>
    <property type="evidence" value="ECO:0007669"/>
    <property type="project" value="TreeGrafter"/>
</dbReference>
<keyword evidence="1" id="KW-0696">RNA-directed RNA polymerase</keyword>
<comment type="similarity">
    <text evidence="1">Belongs to the RdRP family.</text>
</comment>
<dbReference type="EC" id="2.7.7.48" evidence="1"/>
<dbReference type="GeneID" id="28966635"/>
<comment type="catalytic activity">
    <reaction evidence="1">
        <text>RNA(n) + a ribonucleoside 5'-triphosphate = RNA(n+1) + diphosphate</text>
        <dbReference type="Rhea" id="RHEA:21248"/>
        <dbReference type="Rhea" id="RHEA-COMP:14527"/>
        <dbReference type="Rhea" id="RHEA-COMP:17342"/>
        <dbReference type="ChEBI" id="CHEBI:33019"/>
        <dbReference type="ChEBI" id="CHEBI:61557"/>
        <dbReference type="ChEBI" id="CHEBI:140395"/>
        <dbReference type="EC" id="2.7.7.48"/>
    </reaction>
</comment>
<accession>A0AAJ8KMH0</accession>
<feature type="compositionally biased region" description="Polar residues" evidence="2">
    <location>
        <begin position="239"/>
        <end position="249"/>
    </location>
</feature>
<feature type="region of interest" description="Disordered" evidence="2">
    <location>
        <begin position="219"/>
        <end position="292"/>
    </location>
</feature>
<dbReference type="PANTHER" id="PTHR23079:SF55">
    <property type="entry name" value="RNA-DIRECTED RNA POLYMERASE"/>
    <property type="match status" value="1"/>
</dbReference>
<keyword evidence="1" id="KW-0808">Transferase</keyword>
<organism evidence="4 5">
    <name type="scientific">Kwoniella dejecticola CBS 10117</name>
    <dbReference type="NCBI Taxonomy" id="1296121"/>
    <lineage>
        <taxon>Eukaryota</taxon>
        <taxon>Fungi</taxon>
        <taxon>Dikarya</taxon>
        <taxon>Basidiomycota</taxon>
        <taxon>Agaricomycotina</taxon>
        <taxon>Tremellomycetes</taxon>
        <taxon>Tremellales</taxon>
        <taxon>Cryptococcaceae</taxon>
        <taxon>Kwoniella</taxon>
    </lineage>
</organism>
<dbReference type="KEGG" id="kdj:28966635"/>
<feature type="region of interest" description="Disordered" evidence="2">
    <location>
        <begin position="1284"/>
        <end position="1307"/>
    </location>
</feature>
<sequence>MFEDDWDFDTYHEDIKDEYLKLRQIHPSLGPFREPRPSDTNTLKIIMLNLRTFMCSYQLAFPLFVDDENGQDQLRRLEEGRNNAQTGKLKRMIDPLLGLSERLARKLRDIIANPALLEDFGKIEDQTEDLGEYFVESESDDGLHMDGWVPEPRSTTSPILAKLRDVDKPSRSSASVSPASSTSTPSKRSSSDEDRSEPVKRSRIVPLELGTQLIKASISSRSFTRTTSAPQRRLEGFSTPLNKSLTIPKSSIKHGTADILRNGSSDSIGTDSTSSNSTTRTNSTVSTPSTPISVILGGEAGGASVEGATNEAGVSSIPITNDTYTAHLNKGRVNFYIQWELERQISQHETVRWGDFRNDDFTRLRGRTAAESASAIAEIIEAVHARSVSKADARMPHIKPIKMTERKALLLSEVDKEEEAILASTFEGVGTERVDWPYGGKIQYVVSVKMTEDGKGCSERLFGPPSLSQENNPYKRGARPFSRSTSLPNGRVEKRSSAFTTAGGSFPFSFILRPPEMPGKSFRLARRFGSRRIVSLKVKDVSSKFRGTVKDMLVGRCLIVLGRPYRALWCTADGEGVMLVEVEESAPEVVTVGRELEPPMPDFLGILRIYNDLTQKPDQAMAKFAARPQILFSDSVPATRVDRAAIGEDDDIVSDVAGFGKATTEQTLTDGCGLMSDSLAQRIFKNPSLTLQNGRPSVVQMRIGGSKGLLALMSPAEAARYPGQEVILRPSMIKALSAKEHLDDPSLLTLDVLRCESLKIGSVLTHEAMIIMVDNGIPIATFLKMAKDQLDILDQDFHPGLLEGETEEDRIIRIVTNCSGRGGVGLDLRKRTARQQAKSLRAVGIDKGYGTAKMVEEDQDDNLLIVKPSERYDVDPISKQPGSIAEALMWSVASGFSPATSIYPAFKLHNLVEDLSMKMTRDFKIPVEQSLTAFIIPDTLQILEPDELFISFSSNGPIDESTQIPMTHLEGDVLAYRSPCKLPTDVRKFRAVYRPELAHLKDCIVLSAKTDKCKRSPASFLGGGDYDGDTVTLVWHHELVRPFRNAPDEVAETPHDFEEQNFDKSVVKGTAFLDTIKDLDEPGQIKEYQKWLLDAVLGDPLTGTYSDLHGNAVYTKALAHPETMRLGRMFCHVLDARKSGLRVKDDVRSNDVRAHGGQLRWRSWKKDKGQEDLMANHWNERELARPRRLGRFIMDELMTEGERYRSAMMGHFLKEPTTLNDQDYRDLSQRWITLQGSNLLLGDAALQEEIVSIERHAKICYNIRQAIVQGRCGDVFQAYRDMQSGQDMKEQPRAGSGNASPTKQQKKIESAEHKLEMLTKTRQLAYIFQNEPTLAKLPKLQFIGGIDNIRQLKLSCLSVVSADRYKLKQVCGFDLDFNGMCEMKAKATGKDTRTILSLVSDNLKPSMRIRSGPSS</sequence>
<name>A0AAJ8KMH0_9TREE</name>
<feature type="compositionally biased region" description="Low complexity" evidence="2">
    <location>
        <begin position="263"/>
        <end position="292"/>
    </location>
</feature>
<feature type="domain" description="RDRP core" evidence="3">
    <location>
        <begin position="506"/>
        <end position="1168"/>
    </location>
</feature>
<feature type="compositionally biased region" description="Basic and acidic residues" evidence="2">
    <location>
        <begin position="189"/>
        <end position="200"/>
    </location>
</feature>
<reference evidence="4" key="1">
    <citation type="submission" date="2013-07" db="EMBL/GenBank/DDBJ databases">
        <authorList>
            <consortium name="The Broad Institute Genome Sequencing Platform"/>
            <person name="Cuomo C."/>
            <person name="Litvintseva A."/>
            <person name="Chen Y."/>
            <person name="Heitman J."/>
            <person name="Sun S."/>
            <person name="Springer D."/>
            <person name="Dromer F."/>
            <person name="Young S.K."/>
            <person name="Zeng Q."/>
            <person name="Gargeya S."/>
            <person name="Fitzgerald M."/>
            <person name="Abouelleil A."/>
            <person name="Alvarado L."/>
            <person name="Berlin A.M."/>
            <person name="Chapman S.B."/>
            <person name="Dewar J."/>
            <person name="Goldberg J."/>
            <person name="Griggs A."/>
            <person name="Gujja S."/>
            <person name="Hansen M."/>
            <person name="Howarth C."/>
            <person name="Imamovic A."/>
            <person name="Larimer J."/>
            <person name="McCowan C."/>
            <person name="Murphy C."/>
            <person name="Pearson M."/>
            <person name="Priest M."/>
            <person name="Roberts A."/>
            <person name="Saif S."/>
            <person name="Shea T."/>
            <person name="Sykes S."/>
            <person name="Wortman J."/>
            <person name="Nusbaum C."/>
            <person name="Birren B."/>
        </authorList>
    </citation>
    <scope>NUCLEOTIDE SEQUENCE</scope>
    <source>
        <strain evidence="4">CBS 10117</strain>
    </source>
</reference>
<evidence type="ECO:0000313" key="4">
    <source>
        <dbReference type="EMBL" id="WWC60345.1"/>
    </source>
</evidence>
<evidence type="ECO:0000256" key="1">
    <source>
        <dbReference type="RuleBase" id="RU363098"/>
    </source>
</evidence>
<keyword evidence="1" id="KW-0694">RNA-binding</keyword>
<dbReference type="Proteomes" id="UP000078595">
    <property type="component" value="Chromosome 3"/>
</dbReference>